<reference evidence="2" key="1">
    <citation type="submission" date="2021-08" db="EMBL/GenBank/DDBJ databases">
        <authorList>
            <person name="Stevens D.C."/>
        </authorList>
    </citation>
    <scope>NUCLEOTIDE SEQUENCE</scope>
    <source>
        <strain evidence="2">DSM 53165</strain>
    </source>
</reference>
<name>A0ABS7TWD9_9BACT</name>
<organism evidence="2 3">
    <name type="scientific">Nannocystis pusilla</name>
    <dbReference type="NCBI Taxonomy" id="889268"/>
    <lineage>
        <taxon>Bacteria</taxon>
        <taxon>Pseudomonadati</taxon>
        <taxon>Myxococcota</taxon>
        <taxon>Polyangia</taxon>
        <taxon>Nannocystales</taxon>
        <taxon>Nannocystaceae</taxon>
        <taxon>Nannocystis</taxon>
    </lineage>
</organism>
<sequence>MRRVWCTAAALAAGCLKPNPGFDGAEGDSGGTGASTGATTTAVPATTTTTSPTTGGATTEADTSTATSLPVSTTGVPPDMSSGTTDGTAGEPANCWDLGLDAWTVEALPLDPPGASPMLSPDAKVLHWRALLDNEWHVIRAARDDVTLPFPPGTSTWPASDFAADYPAFVAGTQELFFAGLGDIYVMPRDGDVWGVPTVAGGVQAFGGAQETHPNPTADGATLLFQRDDGPGFGQFNVGYNFYQVSRDPEVHAAFPDVAPVKVTPIDPGFGIAACPALAPDGLRLFFGGFDSPGGGLGDPNDGRAGVWFGERDSVGAGSWTGLTRSEQLREPGFVTCPVAVSADGCQLTLALFTFGPGPYETRLARRG</sequence>
<gene>
    <name evidence="2" type="ORF">K7C98_25310</name>
</gene>
<feature type="compositionally biased region" description="Low complexity" evidence="1">
    <location>
        <begin position="35"/>
        <end position="68"/>
    </location>
</feature>
<dbReference type="SUPFAM" id="SSF69304">
    <property type="entry name" value="Tricorn protease N-terminal domain"/>
    <property type="match status" value="1"/>
</dbReference>
<comment type="caution">
    <text evidence="2">The sequence shown here is derived from an EMBL/GenBank/DDBJ whole genome shotgun (WGS) entry which is preliminary data.</text>
</comment>
<protein>
    <submittedName>
        <fullName evidence="2">Uncharacterized protein</fullName>
    </submittedName>
</protein>
<feature type="region of interest" description="Disordered" evidence="1">
    <location>
        <begin position="26"/>
        <end position="93"/>
    </location>
</feature>
<dbReference type="EMBL" id="JAIRAU010000032">
    <property type="protein sequence ID" value="MBZ5712575.1"/>
    <property type="molecule type" value="Genomic_DNA"/>
</dbReference>
<keyword evidence="3" id="KW-1185">Reference proteome</keyword>
<dbReference type="PROSITE" id="PS51257">
    <property type="entry name" value="PROKAR_LIPOPROTEIN"/>
    <property type="match status" value="1"/>
</dbReference>
<evidence type="ECO:0000313" key="3">
    <source>
        <dbReference type="Proteomes" id="UP001139031"/>
    </source>
</evidence>
<proteinExistence type="predicted"/>
<evidence type="ECO:0000256" key="1">
    <source>
        <dbReference type="SAM" id="MobiDB-lite"/>
    </source>
</evidence>
<accession>A0ABS7TWD9</accession>
<dbReference type="Proteomes" id="UP001139031">
    <property type="component" value="Unassembled WGS sequence"/>
</dbReference>
<dbReference type="RefSeq" id="WP_224194329.1">
    <property type="nucleotide sequence ID" value="NZ_JAIRAU010000032.1"/>
</dbReference>
<feature type="compositionally biased region" description="Polar residues" evidence="1">
    <location>
        <begin position="69"/>
        <end position="87"/>
    </location>
</feature>
<evidence type="ECO:0000313" key="2">
    <source>
        <dbReference type="EMBL" id="MBZ5712575.1"/>
    </source>
</evidence>